<evidence type="ECO:0000259" key="17">
    <source>
        <dbReference type="Pfam" id="PF02887"/>
    </source>
</evidence>
<comment type="pathway">
    <text evidence="3 15">Carbohydrate degradation; glycolysis; pyruvate from D-glyceraldehyde 3-phosphate: step 5/5.</text>
</comment>
<comment type="similarity">
    <text evidence="4 15">Belongs to the pyruvate kinase family.</text>
</comment>
<evidence type="ECO:0000256" key="2">
    <source>
        <dbReference type="ARBA" id="ARBA00001958"/>
    </source>
</evidence>
<evidence type="ECO:0000256" key="8">
    <source>
        <dbReference type="ARBA" id="ARBA00022741"/>
    </source>
</evidence>
<keyword evidence="10" id="KW-0067">ATP-binding</keyword>
<dbReference type="EMBL" id="CP073041">
    <property type="protein sequence ID" value="UXE61227.1"/>
    <property type="molecule type" value="Genomic_DNA"/>
</dbReference>
<evidence type="ECO:0000256" key="11">
    <source>
        <dbReference type="ARBA" id="ARBA00022842"/>
    </source>
</evidence>
<gene>
    <name evidence="18" type="primary">pyk</name>
    <name evidence="18" type="ORF">KA717_38620</name>
</gene>
<dbReference type="InterPro" id="IPR018209">
    <property type="entry name" value="Pyrv_Knase_AS"/>
</dbReference>
<dbReference type="Proteomes" id="UP001065613">
    <property type="component" value="Chromosome"/>
</dbReference>
<dbReference type="AlphaFoldDB" id="A0A977PW80"/>
<evidence type="ECO:0000256" key="1">
    <source>
        <dbReference type="ARBA" id="ARBA00001946"/>
    </source>
</evidence>
<dbReference type="InterPro" id="IPR015806">
    <property type="entry name" value="Pyrv_Knase_insert_dom_sf"/>
</dbReference>
<evidence type="ECO:0000256" key="15">
    <source>
        <dbReference type="RuleBase" id="RU000504"/>
    </source>
</evidence>
<evidence type="ECO:0000256" key="3">
    <source>
        <dbReference type="ARBA" id="ARBA00004997"/>
    </source>
</evidence>
<dbReference type="PROSITE" id="PS00110">
    <property type="entry name" value="PYRUVATE_KINASE"/>
    <property type="match status" value="1"/>
</dbReference>
<dbReference type="SUPFAM" id="SSF51621">
    <property type="entry name" value="Phosphoenolpyruvate/pyruvate domain"/>
    <property type="match status" value="1"/>
</dbReference>
<keyword evidence="6 15" id="KW-0808">Transferase</keyword>
<dbReference type="Gene3D" id="2.40.33.10">
    <property type="entry name" value="PK beta-barrel domain-like"/>
    <property type="match status" value="1"/>
</dbReference>
<dbReference type="InterPro" id="IPR015813">
    <property type="entry name" value="Pyrv/PenolPyrv_kinase-like_dom"/>
</dbReference>
<protein>
    <recommendedName>
        <fullName evidence="5 14">Pyruvate kinase</fullName>
        <ecNumber evidence="5 14">2.7.1.40</ecNumber>
    </recommendedName>
</protein>
<keyword evidence="9 15" id="KW-0418">Kinase</keyword>
<comment type="cofactor">
    <cofactor evidence="2">
        <name>K(+)</name>
        <dbReference type="ChEBI" id="CHEBI:29103"/>
    </cofactor>
</comment>
<evidence type="ECO:0000256" key="5">
    <source>
        <dbReference type="ARBA" id="ARBA00012142"/>
    </source>
</evidence>
<dbReference type="InterPro" id="IPR001697">
    <property type="entry name" value="Pyr_Knase"/>
</dbReference>
<reference evidence="18" key="1">
    <citation type="submission" date="2021-04" db="EMBL/GenBank/DDBJ databases">
        <title>Genome sequence of Woronichinia naegeliana from Washington state freshwater lake bloom.</title>
        <authorList>
            <person name="Dreher T.W."/>
        </authorList>
    </citation>
    <scope>NUCLEOTIDE SEQUENCE</scope>
    <source>
        <strain evidence="18">WA131</strain>
    </source>
</reference>
<keyword evidence="12 15" id="KW-0324">Glycolysis</keyword>
<proteinExistence type="inferred from homology"/>
<feature type="domain" description="Pyruvate kinase C-terminal" evidence="17">
    <location>
        <begin position="358"/>
        <end position="470"/>
    </location>
</feature>
<keyword evidence="7" id="KW-0479">Metal-binding</keyword>
<comment type="catalytic activity">
    <reaction evidence="15">
        <text>pyruvate + ATP = phosphoenolpyruvate + ADP + H(+)</text>
        <dbReference type="Rhea" id="RHEA:18157"/>
        <dbReference type="ChEBI" id="CHEBI:15361"/>
        <dbReference type="ChEBI" id="CHEBI:15378"/>
        <dbReference type="ChEBI" id="CHEBI:30616"/>
        <dbReference type="ChEBI" id="CHEBI:58702"/>
        <dbReference type="ChEBI" id="CHEBI:456216"/>
        <dbReference type="EC" id="2.7.1.40"/>
    </reaction>
</comment>
<dbReference type="NCBIfam" id="TIGR01064">
    <property type="entry name" value="pyruv_kin"/>
    <property type="match status" value="1"/>
</dbReference>
<dbReference type="Pfam" id="PF00224">
    <property type="entry name" value="PK"/>
    <property type="match status" value="1"/>
</dbReference>
<evidence type="ECO:0000256" key="12">
    <source>
        <dbReference type="ARBA" id="ARBA00023152"/>
    </source>
</evidence>
<dbReference type="EC" id="2.7.1.40" evidence="5 14"/>
<dbReference type="PRINTS" id="PR01050">
    <property type="entry name" value="PYRUVTKNASE"/>
</dbReference>
<dbReference type="InterPro" id="IPR040442">
    <property type="entry name" value="Pyrv_kinase-like_dom_sf"/>
</dbReference>
<evidence type="ECO:0000256" key="13">
    <source>
        <dbReference type="ARBA" id="ARBA00023317"/>
    </source>
</evidence>
<evidence type="ECO:0000256" key="9">
    <source>
        <dbReference type="ARBA" id="ARBA00022777"/>
    </source>
</evidence>
<dbReference type="InterPro" id="IPR015793">
    <property type="entry name" value="Pyrv_Knase_brl"/>
</dbReference>
<dbReference type="NCBIfam" id="NF004978">
    <property type="entry name" value="PRK06354.1"/>
    <property type="match status" value="1"/>
</dbReference>
<dbReference type="PANTHER" id="PTHR11817">
    <property type="entry name" value="PYRUVATE KINASE"/>
    <property type="match status" value="1"/>
</dbReference>
<keyword evidence="8" id="KW-0547">Nucleotide-binding</keyword>
<evidence type="ECO:0000256" key="4">
    <source>
        <dbReference type="ARBA" id="ARBA00008663"/>
    </source>
</evidence>
<dbReference type="GO" id="GO:0004743">
    <property type="term" value="F:pyruvate kinase activity"/>
    <property type="evidence" value="ECO:0007669"/>
    <property type="project" value="UniProtKB-UniRule"/>
</dbReference>
<dbReference type="GO" id="GO:0030955">
    <property type="term" value="F:potassium ion binding"/>
    <property type="evidence" value="ECO:0007669"/>
    <property type="project" value="UniProtKB-UniRule"/>
</dbReference>
<dbReference type="SUPFAM" id="SSF50800">
    <property type="entry name" value="PK beta-barrel domain-like"/>
    <property type="match status" value="1"/>
</dbReference>
<dbReference type="GO" id="GO:0000287">
    <property type="term" value="F:magnesium ion binding"/>
    <property type="evidence" value="ECO:0007669"/>
    <property type="project" value="UniProtKB-UniRule"/>
</dbReference>
<evidence type="ECO:0000256" key="10">
    <source>
        <dbReference type="ARBA" id="ARBA00022840"/>
    </source>
</evidence>
<keyword evidence="13 18" id="KW-0670">Pyruvate</keyword>
<dbReference type="GO" id="GO:0016301">
    <property type="term" value="F:kinase activity"/>
    <property type="evidence" value="ECO:0007669"/>
    <property type="project" value="UniProtKB-KW"/>
</dbReference>
<sequence length="482" mass="52794">MKPLSHRTKIVATIGPASSSREILIAMIQAGMNVARLNFSHGSYEDHAKIVTLLRSVSLELDNPITLLQDLQGPKIRVGYLPQGEILLKKGTFITLIPLEQADLFPDAIAIDYPHLAEEACMGERILMDDGLLELKVTQVEAQKVICQVVNGGILKSRKGVNIPGLDLKLPSMTDKDKQDLEFGLAQGIDWVSLSFVRKAEDILFLKAFLAERGHSSLSVMAKIEKPQAIAHLDEIIAVVDGLMVARGDLGVEMNPEKVPLLQKRIIQACNFKSIPVITATQMLDSMIHNPRPTRAEASDVANAIIDGTDAVMLSGESAVGAYPIQSVAMLCKIAEEVEKEFHFDNVPPADNTETHALSEALNVIDEILPLRYVVTFTSSGHTALLASNQRPSVPVVALTPDERVYHALNLIWGVIPLLIDYQVETFEDLVQQAETNLCDRNLVNNGDKILIIAGIPTKISRGTNFMKIHTINSSNCQKTLD</sequence>
<dbReference type="InterPro" id="IPR011037">
    <property type="entry name" value="Pyrv_Knase-like_insert_dom_sf"/>
</dbReference>
<evidence type="ECO:0000256" key="14">
    <source>
        <dbReference type="NCBIfam" id="TIGR01064"/>
    </source>
</evidence>
<dbReference type="SUPFAM" id="SSF52935">
    <property type="entry name" value="PK C-terminal domain-like"/>
    <property type="match status" value="1"/>
</dbReference>
<dbReference type="Gene3D" id="3.40.1380.20">
    <property type="entry name" value="Pyruvate kinase, C-terminal domain"/>
    <property type="match status" value="1"/>
</dbReference>
<dbReference type="NCBIfam" id="NF004491">
    <property type="entry name" value="PRK05826.1"/>
    <property type="match status" value="1"/>
</dbReference>
<evidence type="ECO:0000313" key="18">
    <source>
        <dbReference type="EMBL" id="UXE61227.1"/>
    </source>
</evidence>
<name>A0A977PW80_9CYAN</name>
<evidence type="ECO:0000256" key="6">
    <source>
        <dbReference type="ARBA" id="ARBA00022679"/>
    </source>
</evidence>
<feature type="domain" description="Pyruvate kinase barrel" evidence="16">
    <location>
        <begin position="6"/>
        <end position="328"/>
    </location>
</feature>
<keyword evidence="11 15" id="KW-0460">Magnesium</keyword>
<dbReference type="InterPro" id="IPR015795">
    <property type="entry name" value="Pyrv_Knase_C"/>
</dbReference>
<dbReference type="InterPro" id="IPR036918">
    <property type="entry name" value="Pyrv_Knase_C_sf"/>
</dbReference>
<dbReference type="Gene3D" id="3.20.20.60">
    <property type="entry name" value="Phosphoenolpyruvate-binding domains"/>
    <property type="match status" value="1"/>
</dbReference>
<dbReference type="KEGG" id="wna:KA717_38620"/>
<dbReference type="Pfam" id="PF02887">
    <property type="entry name" value="PK_C"/>
    <property type="match status" value="1"/>
</dbReference>
<dbReference type="FunFam" id="2.40.33.10:FF:000001">
    <property type="entry name" value="Pyruvate kinase"/>
    <property type="match status" value="1"/>
</dbReference>
<accession>A0A977PW80</accession>
<dbReference type="GO" id="GO:0005524">
    <property type="term" value="F:ATP binding"/>
    <property type="evidence" value="ECO:0007669"/>
    <property type="project" value="UniProtKB-KW"/>
</dbReference>
<comment type="cofactor">
    <cofactor evidence="1">
        <name>Mg(2+)</name>
        <dbReference type="ChEBI" id="CHEBI:18420"/>
    </cofactor>
</comment>
<dbReference type="FunFam" id="3.20.20.60:FF:000025">
    <property type="entry name" value="Pyruvate kinase"/>
    <property type="match status" value="1"/>
</dbReference>
<evidence type="ECO:0000259" key="16">
    <source>
        <dbReference type="Pfam" id="PF00224"/>
    </source>
</evidence>
<organism evidence="18">
    <name type="scientific">Woronichinia naegeliana WA131</name>
    <dbReference type="NCBI Taxonomy" id="2824559"/>
    <lineage>
        <taxon>Bacteria</taxon>
        <taxon>Bacillati</taxon>
        <taxon>Cyanobacteriota</taxon>
        <taxon>Cyanophyceae</taxon>
        <taxon>Synechococcales</taxon>
        <taxon>Coelosphaeriaceae</taxon>
        <taxon>Woronichinia</taxon>
    </lineage>
</organism>
<evidence type="ECO:0000256" key="7">
    <source>
        <dbReference type="ARBA" id="ARBA00022723"/>
    </source>
</evidence>